<dbReference type="Proteomes" id="UP000001542">
    <property type="component" value="Unassembled WGS sequence"/>
</dbReference>
<dbReference type="EMBL" id="DS114303">
    <property type="protein sequence ID" value="EAX88488.1"/>
    <property type="molecule type" value="Genomic_DNA"/>
</dbReference>
<accession>A2G2X5</accession>
<name>A2G2X5_TRIV3</name>
<keyword evidence="2" id="KW-1185">Reference proteome</keyword>
<dbReference type="PANTHER" id="PTHR48457:SF1">
    <property type="match status" value="1"/>
</dbReference>
<sequence>MSVVPYAFECEKARLIQYDKYTLTIKEDALVLSKEGEDDVVIGGSTDLVPYDALNTMMNVVNDRLTSLETFKDEANFFAPDKKYMLSCMADNGLQTTREININEALETIIYHVKRLLSVDHGVHFDPKSTLFNIPFIENNVLTTREDTLYNALNIAFAYILGHEQIQNSGIAIYLDKVMLKKPLTFTEDGPKATGIAGDGVILTKEYLKKHIDDFVERQDNKGQSFNPFSLIGDLVNAGITGAAYASLQHQINAIWAFLGKDEGLDTLRSTFGGEGGNFPEAVNDFVDNVQDAAEKVTQSGNSISRQGHQLLDENAMELYDLSEGIGEPMSDNYIEEIITQRVNDGWDILREVELPLLRSVEENKETLLDKLTKIVPGFKDILYQSFKIMILNKLKSDGDNLHDLTMIMLAEITRKVDDNKNNAGRTALEIADKADKSYVDTEIAKKLDKGNEMTFDIIHGLTKKRQTGEVILRPDGTEEHVEEEFKDKVNFPDGVSSGSIVYKGEELINTFSHIYNELEQQRTVTNSLIGHTHETFTTVRADDIILNFDLGSKAPLPNPSTSVRDTLNSLDSKCTNIEGHVRNFEAYELPAMLDKKADKTYVDEQIKNVSDMKTIPFITEELK</sequence>
<protein>
    <submittedName>
        <fullName evidence="1">Uncharacterized protein</fullName>
    </submittedName>
</protein>
<dbReference type="KEGG" id="tva:4746152"/>
<evidence type="ECO:0000313" key="1">
    <source>
        <dbReference type="EMBL" id="EAX88488.1"/>
    </source>
</evidence>
<organism evidence="1 2">
    <name type="scientific">Trichomonas vaginalis (strain ATCC PRA-98 / G3)</name>
    <dbReference type="NCBI Taxonomy" id="412133"/>
    <lineage>
        <taxon>Eukaryota</taxon>
        <taxon>Metamonada</taxon>
        <taxon>Parabasalia</taxon>
        <taxon>Trichomonadida</taxon>
        <taxon>Trichomonadidae</taxon>
        <taxon>Trichomonas</taxon>
    </lineage>
</organism>
<gene>
    <name evidence="1" type="ORF">TVAG_209390</name>
</gene>
<dbReference type="VEuPathDB" id="TrichDB:TVAG_209390"/>
<dbReference type="InParanoid" id="A2G2X5"/>
<dbReference type="AlphaFoldDB" id="A2G2X5"/>
<reference evidence="1" key="1">
    <citation type="submission" date="2006-10" db="EMBL/GenBank/DDBJ databases">
        <authorList>
            <person name="Amadeo P."/>
            <person name="Zhao Q."/>
            <person name="Wortman J."/>
            <person name="Fraser-Liggett C."/>
            <person name="Carlton J."/>
        </authorList>
    </citation>
    <scope>NUCLEOTIDE SEQUENCE</scope>
    <source>
        <strain evidence="1">G3</strain>
    </source>
</reference>
<dbReference type="VEuPathDB" id="TrichDB:TVAGG3_0209420"/>
<evidence type="ECO:0000313" key="2">
    <source>
        <dbReference type="Proteomes" id="UP000001542"/>
    </source>
</evidence>
<proteinExistence type="predicted"/>
<dbReference type="PANTHER" id="PTHR48457">
    <property type="match status" value="1"/>
</dbReference>
<reference evidence="1" key="2">
    <citation type="journal article" date="2007" name="Science">
        <title>Draft genome sequence of the sexually transmitted pathogen Trichomonas vaginalis.</title>
        <authorList>
            <person name="Carlton J.M."/>
            <person name="Hirt R.P."/>
            <person name="Silva J.C."/>
            <person name="Delcher A.L."/>
            <person name="Schatz M."/>
            <person name="Zhao Q."/>
            <person name="Wortman J.R."/>
            <person name="Bidwell S.L."/>
            <person name="Alsmark U.C.M."/>
            <person name="Besteiro S."/>
            <person name="Sicheritz-Ponten T."/>
            <person name="Noel C.J."/>
            <person name="Dacks J.B."/>
            <person name="Foster P.G."/>
            <person name="Simillion C."/>
            <person name="Van de Peer Y."/>
            <person name="Miranda-Saavedra D."/>
            <person name="Barton G.J."/>
            <person name="Westrop G.D."/>
            <person name="Mueller S."/>
            <person name="Dessi D."/>
            <person name="Fiori P.L."/>
            <person name="Ren Q."/>
            <person name="Paulsen I."/>
            <person name="Zhang H."/>
            <person name="Bastida-Corcuera F.D."/>
            <person name="Simoes-Barbosa A."/>
            <person name="Brown M.T."/>
            <person name="Hayes R.D."/>
            <person name="Mukherjee M."/>
            <person name="Okumura C.Y."/>
            <person name="Schneider R."/>
            <person name="Smith A.J."/>
            <person name="Vanacova S."/>
            <person name="Villalvazo M."/>
            <person name="Haas B.J."/>
            <person name="Pertea M."/>
            <person name="Feldblyum T.V."/>
            <person name="Utterback T.R."/>
            <person name="Shu C.L."/>
            <person name="Osoegawa K."/>
            <person name="de Jong P.J."/>
            <person name="Hrdy I."/>
            <person name="Horvathova L."/>
            <person name="Zubacova Z."/>
            <person name="Dolezal P."/>
            <person name="Malik S.B."/>
            <person name="Logsdon J.M. Jr."/>
            <person name="Henze K."/>
            <person name="Gupta A."/>
            <person name="Wang C.C."/>
            <person name="Dunne R.L."/>
            <person name="Upcroft J.A."/>
            <person name="Upcroft P."/>
            <person name="White O."/>
            <person name="Salzberg S.L."/>
            <person name="Tang P."/>
            <person name="Chiu C.-H."/>
            <person name="Lee Y.-S."/>
            <person name="Embley T.M."/>
            <person name="Coombs G.H."/>
            <person name="Mottram J.C."/>
            <person name="Tachezy J."/>
            <person name="Fraser-Liggett C.M."/>
            <person name="Johnson P.J."/>
        </authorList>
    </citation>
    <scope>NUCLEOTIDE SEQUENCE [LARGE SCALE GENOMIC DNA]</scope>
    <source>
        <strain evidence="1">G3</strain>
    </source>
</reference>